<gene>
    <name evidence="1" type="ORF">A3F51_00770</name>
</gene>
<evidence type="ECO:0000313" key="2">
    <source>
        <dbReference type="Proteomes" id="UP000178089"/>
    </source>
</evidence>
<evidence type="ECO:0000313" key="1">
    <source>
        <dbReference type="EMBL" id="OHA29135.1"/>
    </source>
</evidence>
<reference evidence="1 2" key="1">
    <citation type="journal article" date="2016" name="Nat. Commun.">
        <title>Thousands of microbial genomes shed light on interconnected biogeochemical processes in an aquifer system.</title>
        <authorList>
            <person name="Anantharaman K."/>
            <person name="Brown C.T."/>
            <person name="Hug L.A."/>
            <person name="Sharon I."/>
            <person name="Castelle C.J."/>
            <person name="Probst A.J."/>
            <person name="Thomas B.C."/>
            <person name="Singh A."/>
            <person name="Wilkins M.J."/>
            <person name="Karaoz U."/>
            <person name="Brodie E.L."/>
            <person name="Williams K.H."/>
            <person name="Hubbard S.S."/>
            <person name="Banfield J.F."/>
        </authorList>
    </citation>
    <scope>NUCLEOTIDE SEQUENCE [LARGE SCALE GENOMIC DNA]</scope>
</reference>
<proteinExistence type="predicted"/>
<organism evidence="1 2">
    <name type="scientific">Candidatus Taylorbacteria bacterium RIFCSPHIGHO2_12_FULL_45_16</name>
    <dbReference type="NCBI Taxonomy" id="1802315"/>
    <lineage>
        <taxon>Bacteria</taxon>
        <taxon>Candidatus Tayloriibacteriota</taxon>
    </lineage>
</organism>
<accession>A0A1G2MYW5</accession>
<name>A0A1G2MYW5_9BACT</name>
<dbReference type="AlphaFoldDB" id="A0A1G2MYW5"/>
<dbReference type="Proteomes" id="UP000178089">
    <property type="component" value="Unassembled WGS sequence"/>
</dbReference>
<sequence>MKKEQWQELGTALKKCLNSRGTFQYNYDGGFRLIEKYYPKNCICGLSPEKQDFETQNAEQSVAAVDNFVKAMMYREDTCICTNAQLLLGEDEQPAKDKIAVVMEAEKRLLVRAVANLDWHKRFPNEDECRSKQAEALFEVGCAAIEEFQKTPTALILFPDLVLPDSRVLGGFYGSPWSTKNGRSLKMKFRMLNPHFEMHLRSVYESSDYRDRRKIGVLFTYTNPW</sequence>
<dbReference type="EMBL" id="MHRT01000005">
    <property type="protein sequence ID" value="OHA29135.1"/>
    <property type="molecule type" value="Genomic_DNA"/>
</dbReference>
<comment type="caution">
    <text evidence="1">The sequence shown here is derived from an EMBL/GenBank/DDBJ whole genome shotgun (WGS) entry which is preliminary data.</text>
</comment>
<protein>
    <submittedName>
        <fullName evidence="1">Uncharacterized protein</fullName>
    </submittedName>
</protein>